<dbReference type="AlphaFoldDB" id="A0A842J9Y3"/>
<organism evidence="1 2">
    <name type="scientific">Campylobacter massiliensis</name>
    <dbReference type="NCBI Taxonomy" id="2762557"/>
    <lineage>
        <taxon>Bacteria</taxon>
        <taxon>Pseudomonadati</taxon>
        <taxon>Campylobacterota</taxon>
        <taxon>Epsilonproteobacteria</taxon>
        <taxon>Campylobacterales</taxon>
        <taxon>Campylobacteraceae</taxon>
        <taxon>Campylobacter</taxon>
    </lineage>
</organism>
<protein>
    <submittedName>
        <fullName evidence="1">LysR family transcriptional regulator</fullName>
    </submittedName>
</protein>
<feature type="non-terminal residue" evidence="1">
    <location>
        <position position="1"/>
    </location>
</feature>
<proteinExistence type="predicted"/>
<gene>
    <name evidence="1" type="ORF">H7R39_06525</name>
</gene>
<evidence type="ECO:0000313" key="2">
    <source>
        <dbReference type="Proteomes" id="UP000552683"/>
    </source>
</evidence>
<dbReference type="Proteomes" id="UP000552683">
    <property type="component" value="Unassembled WGS sequence"/>
</dbReference>
<name>A0A842J9Y3_9BACT</name>
<keyword evidence="2" id="KW-1185">Reference proteome</keyword>
<accession>A0A842J9Y3</accession>
<comment type="caution">
    <text evidence="1">The sequence shown here is derived from an EMBL/GenBank/DDBJ whole genome shotgun (WGS) entry which is preliminary data.</text>
</comment>
<dbReference type="EMBL" id="JACLZK010000002">
    <property type="protein sequence ID" value="MBC2882912.1"/>
    <property type="molecule type" value="Genomic_DNA"/>
</dbReference>
<evidence type="ECO:0000313" key="1">
    <source>
        <dbReference type="EMBL" id="MBC2882912.1"/>
    </source>
</evidence>
<reference evidence="1 2" key="1">
    <citation type="submission" date="2020-08" db="EMBL/GenBank/DDBJ databases">
        <title>Complete genome and description of Campylobacter massiliensis Marseille-Q3452 sp. nov.</title>
        <authorList>
            <person name="Antezack A."/>
        </authorList>
    </citation>
    <scope>NUCLEOTIDE SEQUENCE [LARGE SCALE GENOMIC DNA]</scope>
    <source>
        <strain evidence="1 2">Marseille-Q3452</strain>
    </source>
</reference>
<sequence>FIKEDKADKVRLFDIGEPTLAKTLILAYKEDKKLSKLAQEFIKIAKES</sequence>